<keyword evidence="3" id="KW-1185">Reference proteome</keyword>
<dbReference type="Proteomes" id="UP001404845">
    <property type="component" value="Unassembled WGS sequence"/>
</dbReference>
<evidence type="ECO:0000313" key="3">
    <source>
        <dbReference type="Proteomes" id="UP001404845"/>
    </source>
</evidence>
<feature type="region of interest" description="Disordered" evidence="1">
    <location>
        <begin position="1"/>
        <end position="23"/>
    </location>
</feature>
<dbReference type="EMBL" id="JAQYXL010000001">
    <property type="protein sequence ID" value="MEN3230151.1"/>
    <property type="molecule type" value="Genomic_DNA"/>
</dbReference>
<gene>
    <name evidence="2" type="ORF">PUR21_21290</name>
</gene>
<evidence type="ECO:0000313" key="2">
    <source>
        <dbReference type="EMBL" id="MEN3230151.1"/>
    </source>
</evidence>
<feature type="compositionally biased region" description="Low complexity" evidence="1">
    <location>
        <begin position="12"/>
        <end position="23"/>
    </location>
</feature>
<comment type="caution">
    <text evidence="2">The sequence shown here is derived from an EMBL/GenBank/DDBJ whole genome shotgun (WGS) entry which is preliminary data.</text>
</comment>
<organism evidence="2 3">
    <name type="scientific">Methylorubrum rhodesianum</name>
    <dbReference type="NCBI Taxonomy" id="29427"/>
    <lineage>
        <taxon>Bacteria</taxon>
        <taxon>Pseudomonadati</taxon>
        <taxon>Pseudomonadota</taxon>
        <taxon>Alphaproteobacteria</taxon>
        <taxon>Hyphomicrobiales</taxon>
        <taxon>Methylobacteriaceae</taxon>
        <taxon>Methylorubrum</taxon>
    </lineage>
</organism>
<accession>A0ABU9ZGF4</accession>
<reference evidence="2 3" key="1">
    <citation type="journal article" date="2023" name="PLoS ONE">
        <title>Complete genome assembly of Hawai'i environmental nontuberculous mycobacteria reveals unexpected co-isolation with methylobacteria.</title>
        <authorList>
            <person name="Hendrix J."/>
            <person name="Epperson L.E."/>
            <person name="Tong E.I."/>
            <person name="Chan Y.L."/>
            <person name="Hasan N.A."/>
            <person name="Dawrs S.N."/>
            <person name="Norton G.J."/>
            <person name="Virdi R."/>
            <person name="Crooks J.L."/>
            <person name="Chan E.D."/>
            <person name="Honda J.R."/>
            <person name="Strong M."/>
        </authorList>
    </citation>
    <scope>NUCLEOTIDE SEQUENCE [LARGE SCALE GENOMIC DNA]</scope>
    <source>
        <strain evidence="2 3">NJH_HI01</strain>
    </source>
</reference>
<evidence type="ECO:0000256" key="1">
    <source>
        <dbReference type="SAM" id="MobiDB-lite"/>
    </source>
</evidence>
<protein>
    <submittedName>
        <fullName evidence="2">Uncharacterized protein</fullName>
    </submittedName>
</protein>
<name>A0ABU9ZGF4_9HYPH</name>
<proteinExistence type="predicted"/>
<sequence length="150" mass="16261">MGCEPNGRLPAAEDQYAQEQAADGKPQPECVVSLIGPLVLLVHRAFPKVSRIGTHVCERTHEHPSTSRIVDVDQPVRPVGTRRAIHDGPCNPIRLLCKGARSLYPPPGQVEDGIRTPANAVEVVTLDGHCLFCSASTALPMPFWQSAEPR</sequence>